<sequence length="194" mass="20843">MSQVPAKRRRLDSDDDDDDYAQPRRNSPLLHYAITTALPTDEVPLLGYAGHEVSDDDREPPPRGSSGAPKRVLSDAGGVPAAGDGDAAVAVLTKGETTVAVSSGFSAVFDEDEDIPAEYKGLFSTELMNVLLVPFDYICKQKALTDKLLAQYLPPQATAEGTESKSDAKVYRNAYGITPGFRWDGVVRGRGPVE</sequence>
<dbReference type="InterPro" id="IPR018609">
    <property type="entry name" value="Bud13"/>
</dbReference>
<feature type="region of interest" description="Disordered" evidence="1">
    <location>
        <begin position="45"/>
        <end position="79"/>
    </location>
</feature>
<dbReference type="OMA" id="QRSCTDK"/>
<evidence type="ECO:0008006" key="4">
    <source>
        <dbReference type="Google" id="ProtNLM"/>
    </source>
</evidence>
<name>A0A0N0P7X4_LEPSE</name>
<proteinExistence type="predicted"/>
<feature type="region of interest" description="Disordered" evidence="1">
    <location>
        <begin position="1"/>
        <end position="32"/>
    </location>
</feature>
<dbReference type="VEuPathDB" id="TriTrypDB:Lsey_0027_0270"/>
<accession>A0A0N0P7X4</accession>
<organism evidence="2 3">
    <name type="scientific">Leptomonas seymouri</name>
    <dbReference type="NCBI Taxonomy" id="5684"/>
    <lineage>
        <taxon>Eukaryota</taxon>
        <taxon>Discoba</taxon>
        <taxon>Euglenozoa</taxon>
        <taxon>Kinetoplastea</taxon>
        <taxon>Metakinetoplastina</taxon>
        <taxon>Trypanosomatida</taxon>
        <taxon>Trypanosomatidae</taxon>
        <taxon>Leishmaniinae</taxon>
        <taxon>Leptomonas</taxon>
    </lineage>
</organism>
<dbReference type="OrthoDB" id="272513at2759"/>
<dbReference type="Pfam" id="PF09736">
    <property type="entry name" value="Bud13"/>
    <property type="match status" value="1"/>
</dbReference>
<evidence type="ECO:0000313" key="3">
    <source>
        <dbReference type="Proteomes" id="UP000038009"/>
    </source>
</evidence>
<evidence type="ECO:0000256" key="1">
    <source>
        <dbReference type="SAM" id="MobiDB-lite"/>
    </source>
</evidence>
<protein>
    <recommendedName>
        <fullName evidence="4">Pre-mRNA-splicing factor of RES complex</fullName>
    </recommendedName>
</protein>
<comment type="caution">
    <text evidence="2">The sequence shown here is derived from an EMBL/GenBank/DDBJ whole genome shotgun (WGS) entry which is preliminary data.</text>
</comment>
<evidence type="ECO:0000313" key="2">
    <source>
        <dbReference type="EMBL" id="KPI89276.1"/>
    </source>
</evidence>
<dbReference type="AlphaFoldDB" id="A0A0N0P7X4"/>
<dbReference type="EMBL" id="LJSK01000027">
    <property type="protein sequence ID" value="KPI89276.1"/>
    <property type="molecule type" value="Genomic_DNA"/>
</dbReference>
<feature type="compositionally biased region" description="Basic residues" evidence="1">
    <location>
        <begin position="1"/>
        <end position="10"/>
    </location>
</feature>
<dbReference type="Proteomes" id="UP000038009">
    <property type="component" value="Unassembled WGS sequence"/>
</dbReference>
<keyword evidence="3" id="KW-1185">Reference proteome</keyword>
<gene>
    <name evidence="2" type="ORF">ABL78_1609</name>
</gene>
<reference evidence="2 3" key="1">
    <citation type="journal article" date="2015" name="PLoS Pathog.">
        <title>Leptomonas seymouri: Adaptations to the Dixenous Life Cycle Analyzed by Genome Sequencing, Transcriptome Profiling and Co-infection with Leishmania donovani.</title>
        <authorList>
            <person name="Kraeva N."/>
            <person name="Butenko A."/>
            <person name="Hlavacova J."/>
            <person name="Kostygov A."/>
            <person name="Myskova J."/>
            <person name="Grybchuk D."/>
            <person name="Lestinova T."/>
            <person name="Votypka J."/>
            <person name="Volf P."/>
            <person name="Opperdoes F."/>
            <person name="Flegontov P."/>
            <person name="Lukes J."/>
            <person name="Yurchenko V."/>
        </authorList>
    </citation>
    <scope>NUCLEOTIDE SEQUENCE [LARGE SCALE GENOMIC DNA]</scope>
    <source>
        <strain evidence="2 3">ATCC 30220</strain>
    </source>
</reference>